<evidence type="ECO:0000259" key="2">
    <source>
        <dbReference type="Pfam" id="PF00582"/>
    </source>
</evidence>
<dbReference type="Pfam" id="PF00582">
    <property type="entry name" value="Usp"/>
    <property type="match status" value="1"/>
</dbReference>
<dbReference type="InterPro" id="IPR014729">
    <property type="entry name" value="Rossmann-like_a/b/a_fold"/>
</dbReference>
<dbReference type="AlphaFoldDB" id="A0A3E0V9P2"/>
<comment type="similarity">
    <text evidence="1">Belongs to the universal stress protein A family.</text>
</comment>
<dbReference type="CDD" id="cd00293">
    <property type="entry name" value="USP-like"/>
    <property type="match status" value="1"/>
</dbReference>
<comment type="caution">
    <text evidence="3">The sequence shown here is derived from an EMBL/GenBank/DDBJ whole genome shotgun (WGS) entry which is preliminary data.</text>
</comment>
<accession>A0A3E0V9P2</accession>
<dbReference type="PANTHER" id="PTHR46268:SF6">
    <property type="entry name" value="UNIVERSAL STRESS PROTEIN UP12"/>
    <property type="match status" value="1"/>
</dbReference>
<dbReference type="EMBL" id="NBWZ01000002">
    <property type="protein sequence ID" value="RFA06496.1"/>
    <property type="molecule type" value="Genomic_DNA"/>
</dbReference>
<name>A0A3E0V9P2_9MICO</name>
<keyword evidence="4" id="KW-1185">Reference proteome</keyword>
<protein>
    <recommendedName>
        <fullName evidence="2">UspA domain-containing protein</fullName>
    </recommendedName>
</protein>
<dbReference type="RefSeq" id="WP_116416878.1">
    <property type="nucleotide sequence ID" value="NZ_NBWZ01000002.1"/>
</dbReference>
<evidence type="ECO:0000313" key="4">
    <source>
        <dbReference type="Proteomes" id="UP000256486"/>
    </source>
</evidence>
<sequence>MSQPATAWSPPEPSAVGGTPVIVVGVFPGVPDDVVSQAVVFAERFGAQLVFVYVDTGRYVVGRNGTGEVVSAPIDPDLADDDPGMFPADLREHLASSVSVGIQWSTLLSAGDPADALAQLAEQRDATAIVVGTRRATMRSTVGEFFNGSVAAHLAHRQHRPVIVIPVAPVASDEALPWAATS</sequence>
<organism evidence="3 4">
    <name type="scientific">Subtercola boreus</name>
    <dbReference type="NCBI Taxonomy" id="120213"/>
    <lineage>
        <taxon>Bacteria</taxon>
        <taxon>Bacillati</taxon>
        <taxon>Actinomycetota</taxon>
        <taxon>Actinomycetes</taxon>
        <taxon>Micrococcales</taxon>
        <taxon>Microbacteriaceae</taxon>
        <taxon>Subtercola</taxon>
    </lineage>
</organism>
<evidence type="ECO:0000256" key="1">
    <source>
        <dbReference type="ARBA" id="ARBA00008791"/>
    </source>
</evidence>
<evidence type="ECO:0000313" key="3">
    <source>
        <dbReference type="EMBL" id="RFA06496.1"/>
    </source>
</evidence>
<dbReference type="PANTHER" id="PTHR46268">
    <property type="entry name" value="STRESS RESPONSE PROTEIN NHAX"/>
    <property type="match status" value="1"/>
</dbReference>
<dbReference type="Proteomes" id="UP000256486">
    <property type="component" value="Unassembled WGS sequence"/>
</dbReference>
<dbReference type="OrthoDB" id="3213322at2"/>
<dbReference type="SUPFAM" id="SSF52402">
    <property type="entry name" value="Adenine nucleotide alpha hydrolases-like"/>
    <property type="match status" value="1"/>
</dbReference>
<reference evidence="3 4" key="1">
    <citation type="submission" date="2017-04" db="EMBL/GenBank/DDBJ databases">
        <title>Comparative genome analysis of Subtercola boreus.</title>
        <authorList>
            <person name="Cho Y.-J."/>
            <person name="Cho A."/>
            <person name="Kim O.-S."/>
            <person name="Lee J.-I."/>
        </authorList>
    </citation>
    <scope>NUCLEOTIDE SEQUENCE [LARGE SCALE GENOMIC DNA]</scope>
    <source>
        <strain evidence="3 4">K300</strain>
    </source>
</reference>
<gene>
    <name evidence="3" type="ORF">B7R54_19200</name>
</gene>
<dbReference type="InterPro" id="IPR006016">
    <property type="entry name" value="UspA"/>
</dbReference>
<feature type="domain" description="UspA" evidence="2">
    <location>
        <begin position="22"/>
        <end position="166"/>
    </location>
</feature>
<dbReference type="Gene3D" id="3.40.50.620">
    <property type="entry name" value="HUPs"/>
    <property type="match status" value="1"/>
</dbReference>
<proteinExistence type="inferred from homology"/>